<feature type="transmembrane region" description="Helical" evidence="6">
    <location>
        <begin position="131"/>
        <end position="156"/>
    </location>
</feature>
<comment type="caution">
    <text evidence="7">The sequence shown here is derived from an EMBL/GenBank/DDBJ whole genome shotgun (WGS) entry which is preliminary data.</text>
</comment>
<evidence type="ECO:0000256" key="6">
    <source>
        <dbReference type="RuleBase" id="RU365102"/>
    </source>
</evidence>
<evidence type="ECO:0000256" key="4">
    <source>
        <dbReference type="ARBA" id="ARBA00022989"/>
    </source>
</evidence>
<keyword evidence="5 6" id="KW-0472">Membrane</keyword>
<feature type="transmembrane region" description="Helical" evidence="6">
    <location>
        <begin position="36"/>
        <end position="58"/>
    </location>
</feature>
<protein>
    <recommendedName>
        <fullName evidence="6">GDT1 family protein</fullName>
    </recommendedName>
</protein>
<dbReference type="Pfam" id="PF01169">
    <property type="entry name" value="GDT1"/>
    <property type="match status" value="2"/>
</dbReference>
<feature type="transmembrane region" description="Helical" evidence="6">
    <location>
        <begin position="95"/>
        <end position="111"/>
    </location>
</feature>
<dbReference type="PANTHER" id="PTHR12608">
    <property type="entry name" value="TRANSMEMBRANE PROTEIN HTP-1 RELATED"/>
    <property type="match status" value="1"/>
</dbReference>
<feature type="transmembrane region" description="Helical" evidence="6">
    <location>
        <begin position="188"/>
        <end position="209"/>
    </location>
</feature>
<keyword evidence="4 6" id="KW-1133">Transmembrane helix</keyword>
<sequence length="235" mass="25310">MAVFIKALLLVVVAEMGDKTQLLAMAMAGKYKAKQVLLGVLIATILNHALAVAVGSYLSSMIPMNVVKIAAAAAFIAFGLWTIRGDKLEDEEDKKVKFGPIVTVAIAFFLAEMGDKTQLMTITIAAENNQPLFILMGTTVGMLVADSIGILGGVWMCKHIPEIYIKWVAGIVFMFFGTITLYSSVPTVLLSPLYIVLFLAFLGALIYLFGVKFAYFGQVCDAALPKEGASVENIN</sequence>
<evidence type="ECO:0000256" key="1">
    <source>
        <dbReference type="ARBA" id="ARBA00004141"/>
    </source>
</evidence>
<organism evidence="7 8">
    <name type="scientific">Candidatus Clostridium radicumherbarum</name>
    <dbReference type="NCBI Taxonomy" id="3381662"/>
    <lineage>
        <taxon>Bacteria</taxon>
        <taxon>Bacillati</taxon>
        <taxon>Bacillota</taxon>
        <taxon>Clostridia</taxon>
        <taxon>Eubacteriales</taxon>
        <taxon>Clostridiaceae</taxon>
        <taxon>Clostridium</taxon>
    </lineage>
</organism>
<name>A0ABW8TP15_9CLOT</name>
<proteinExistence type="inferred from homology"/>
<evidence type="ECO:0000313" key="7">
    <source>
        <dbReference type="EMBL" id="MFL0266680.1"/>
    </source>
</evidence>
<gene>
    <name evidence="7" type="ORF">ACJDUH_01105</name>
</gene>
<comment type="subcellular location">
    <subcellularLocation>
        <location evidence="1 6">Membrane</location>
        <topology evidence="1 6">Multi-pass membrane protein</topology>
    </subcellularLocation>
</comment>
<comment type="similarity">
    <text evidence="2 6">Belongs to the GDT1 family.</text>
</comment>
<feature type="transmembrane region" description="Helical" evidence="6">
    <location>
        <begin position="64"/>
        <end position="83"/>
    </location>
</feature>
<accession>A0ABW8TP15</accession>
<dbReference type="InterPro" id="IPR001727">
    <property type="entry name" value="GDT1-like"/>
</dbReference>
<keyword evidence="3 6" id="KW-0812">Transmembrane</keyword>
<dbReference type="RefSeq" id="WP_406763309.1">
    <property type="nucleotide sequence ID" value="NZ_JBJHZY010000001.1"/>
</dbReference>
<evidence type="ECO:0000256" key="5">
    <source>
        <dbReference type="ARBA" id="ARBA00023136"/>
    </source>
</evidence>
<feature type="transmembrane region" description="Helical" evidence="6">
    <location>
        <begin position="163"/>
        <end position="182"/>
    </location>
</feature>
<reference evidence="7 8" key="1">
    <citation type="submission" date="2024-11" db="EMBL/GenBank/DDBJ databases">
        <authorList>
            <person name="Heng Y.C."/>
            <person name="Lim A.C.H."/>
            <person name="Lee J.K.Y."/>
            <person name="Kittelmann S."/>
        </authorList>
    </citation>
    <scope>NUCLEOTIDE SEQUENCE [LARGE SCALE GENOMIC DNA]</scope>
    <source>
        <strain evidence="7 8">WILCCON 0202</strain>
    </source>
</reference>
<evidence type="ECO:0000313" key="8">
    <source>
        <dbReference type="Proteomes" id="UP001623661"/>
    </source>
</evidence>
<evidence type="ECO:0000256" key="3">
    <source>
        <dbReference type="ARBA" id="ARBA00022692"/>
    </source>
</evidence>
<keyword evidence="8" id="KW-1185">Reference proteome</keyword>
<dbReference type="EMBL" id="JBJHZY010000001">
    <property type="protein sequence ID" value="MFL0266680.1"/>
    <property type="molecule type" value="Genomic_DNA"/>
</dbReference>
<evidence type="ECO:0000256" key="2">
    <source>
        <dbReference type="ARBA" id="ARBA00009190"/>
    </source>
</evidence>
<dbReference type="PANTHER" id="PTHR12608:SF1">
    <property type="entry name" value="TRANSMEMBRANE PROTEIN 165"/>
    <property type="match status" value="1"/>
</dbReference>
<dbReference type="Proteomes" id="UP001623661">
    <property type="component" value="Unassembled WGS sequence"/>
</dbReference>